<dbReference type="RefSeq" id="WP_167164177.1">
    <property type="nucleotide sequence ID" value="NZ_BAAAOO010000012.1"/>
</dbReference>
<keyword evidence="1" id="KW-1133">Transmembrane helix</keyword>
<gene>
    <name evidence="3" type="ORF">FB473_000298</name>
</gene>
<keyword evidence="1" id="KW-0812">Transmembrane</keyword>
<dbReference type="Proteomes" id="UP000749311">
    <property type="component" value="Unassembled WGS sequence"/>
</dbReference>
<name>A0ABX0SB80_9ACTN</name>
<feature type="domain" description="Predicted membrane protein YciQ-like C-terminal" evidence="2">
    <location>
        <begin position="48"/>
        <end position="287"/>
    </location>
</feature>
<feature type="transmembrane region" description="Helical" evidence="1">
    <location>
        <begin position="6"/>
        <end position="26"/>
    </location>
</feature>
<evidence type="ECO:0000259" key="2">
    <source>
        <dbReference type="Pfam" id="PF20990"/>
    </source>
</evidence>
<protein>
    <recommendedName>
        <fullName evidence="2">Predicted membrane protein YciQ-like C-terminal domain-containing protein</fullName>
    </recommendedName>
</protein>
<proteinExistence type="predicted"/>
<dbReference type="Pfam" id="PF20990">
    <property type="entry name" value="DUF2207_C"/>
    <property type="match status" value="1"/>
</dbReference>
<evidence type="ECO:0000313" key="4">
    <source>
        <dbReference type="Proteomes" id="UP000749311"/>
    </source>
</evidence>
<reference evidence="3 4" key="1">
    <citation type="submission" date="2020-02" db="EMBL/GenBank/DDBJ databases">
        <title>Sequencing the genomes of 1000 actinobacteria strains.</title>
        <authorList>
            <person name="Klenk H.-P."/>
        </authorList>
    </citation>
    <scope>NUCLEOTIDE SEQUENCE [LARGE SCALE GENOMIC DNA]</scope>
    <source>
        <strain evidence="3 4">DSM 19609</strain>
    </source>
</reference>
<feature type="transmembrane region" description="Helical" evidence="1">
    <location>
        <begin position="204"/>
        <end position="223"/>
    </location>
</feature>
<feature type="transmembrane region" description="Helical" evidence="1">
    <location>
        <begin position="178"/>
        <end position="198"/>
    </location>
</feature>
<organism evidence="3 4">
    <name type="scientific">Brooklawnia cerclae</name>
    <dbReference type="NCBI Taxonomy" id="349934"/>
    <lineage>
        <taxon>Bacteria</taxon>
        <taxon>Bacillati</taxon>
        <taxon>Actinomycetota</taxon>
        <taxon>Actinomycetes</taxon>
        <taxon>Propionibacteriales</taxon>
        <taxon>Propionibacteriaceae</taxon>
        <taxon>Brooklawnia</taxon>
    </lineage>
</organism>
<keyword evidence="4" id="KW-1185">Reference proteome</keyword>
<accession>A0ABX0SB80</accession>
<evidence type="ECO:0000256" key="1">
    <source>
        <dbReference type="SAM" id="Phobius"/>
    </source>
</evidence>
<keyword evidence="1" id="KW-0472">Membrane</keyword>
<dbReference type="InterPro" id="IPR048389">
    <property type="entry name" value="YciQ-like_C"/>
</dbReference>
<dbReference type="EMBL" id="JAAMOZ010000001">
    <property type="protein sequence ID" value="NIH55653.1"/>
    <property type="molecule type" value="Genomic_DNA"/>
</dbReference>
<evidence type="ECO:0000313" key="3">
    <source>
        <dbReference type="EMBL" id="NIH55653.1"/>
    </source>
</evidence>
<comment type="caution">
    <text evidence="3">The sequence shown here is derived from an EMBL/GenBank/DDBJ whole genome shotgun (WGS) entry which is preliminary data.</text>
</comment>
<sequence length="345" mass="37838">MIELELIVLIVGCVALFGALLAVLCIRDTSHDAASEPQPGLIVPDRPFEPPTGVTPGLAGPLVDGDVGTKDVRVTLAHLASRGFLRITALTDDHGRGHDWVIRRTDRPADDDLLDYERTLLTVPFGDVSDGASVRMITLSSMATLPERPLEVAQRQLVDELRERGWFHDDERNRHSRWGWTGSILLVIGLLATAYMLIDWLASGDFRGVIGGFLLGAAGILLASRGRRQTQHTDAGDDARTHVTRFRTALADLRPEDIATRAASAEFGRYLPWAVRFGTGAELARAFETEQHRSANWGRPLDIALDWYGPDRAEVTWSPSELVAEVAGFVDGGLRSRAGRRPVAR</sequence>